<evidence type="ECO:0000256" key="8">
    <source>
        <dbReference type="SAM" id="SignalP"/>
    </source>
</evidence>
<dbReference type="Pfam" id="PF00684">
    <property type="entry name" value="DnaJ_CXXCXGXG"/>
    <property type="match status" value="1"/>
</dbReference>
<evidence type="ECO:0000256" key="6">
    <source>
        <dbReference type="PROSITE-ProRule" id="PRU00546"/>
    </source>
</evidence>
<dbReference type="PROSITE" id="PS51188">
    <property type="entry name" value="ZF_CR"/>
    <property type="match status" value="1"/>
</dbReference>
<evidence type="ECO:0000256" key="7">
    <source>
        <dbReference type="SAM" id="MobiDB-lite"/>
    </source>
</evidence>
<evidence type="ECO:0000256" key="5">
    <source>
        <dbReference type="ARBA" id="ARBA00023186"/>
    </source>
</evidence>
<dbReference type="PROSITE" id="PS00636">
    <property type="entry name" value="DNAJ_1"/>
    <property type="match status" value="1"/>
</dbReference>
<evidence type="ECO:0000259" key="10">
    <source>
        <dbReference type="PROSITE" id="PS51188"/>
    </source>
</evidence>
<dbReference type="SUPFAM" id="SSF46565">
    <property type="entry name" value="Chaperone J-domain"/>
    <property type="match status" value="1"/>
</dbReference>
<keyword evidence="3 6" id="KW-0863">Zinc-finger</keyword>
<organism evidence="11 12">
    <name type="scientific">Trichodelitschia bisporula</name>
    <dbReference type="NCBI Taxonomy" id="703511"/>
    <lineage>
        <taxon>Eukaryota</taxon>
        <taxon>Fungi</taxon>
        <taxon>Dikarya</taxon>
        <taxon>Ascomycota</taxon>
        <taxon>Pezizomycotina</taxon>
        <taxon>Dothideomycetes</taxon>
        <taxon>Dothideomycetes incertae sedis</taxon>
        <taxon>Phaeotrichales</taxon>
        <taxon>Phaeotrichaceae</taxon>
        <taxon>Trichodelitschia</taxon>
    </lineage>
</organism>
<dbReference type="InterPro" id="IPR044713">
    <property type="entry name" value="DNJA1/2-like"/>
</dbReference>
<feature type="chain" id="PRO_5026043286" evidence="8">
    <location>
        <begin position="22"/>
        <end position="422"/>
    </location>
</feature>
<proteinExistence type="predicted"/>
<feature type="zinc finger region" description="CR-type" evidence="6">
    <location>
        <begin position="149"/>
        <end position="231"/>
    </location>
</feature>
<feature type="signal peptide" evidence="8">
    <location>
        <begin position="1"/>
        <end position="21"/>
    </location>
</feature>
<dbReference type="GO" id="GO:0006457">
    <property type="term" value="P:protein folding"/>
    <property type="evidence" value="ECO:0007669"/>
    <property type="project" value="InterPro"/>
</dbReference>
<feature type="domain" description="CR-type" evidence="10">
    <location>
        <begin position="149"/>
        <end position="231"/>
    </location>
</feature>
<dbReference type="PANTHER" id="PTHR43888">
    <property type="entry name" value="DNAJ-LIKE-2, ISOFORM A-RELATED"/>
    <property type="match status" value="1"/>
</dbReference>
<keyword evidence="12" id="KW-1185">Reference proteome</keyword>
<keyword evidence="2" id="KW-0677">Repeat</keyword>
<dbReference type="GO" id="GO:0030544">
    <property type="term" value="F:Hsp70 protein binding"/>
    <property type="evidence" value="ECO:0007669"/>
    <property type="project" value="InterPro"/>
</dbReference>
<protein>
    <submittedName>
        <fullName evidence="11">DnaJ-domain-containing protein</fullName>
    </submittedName>
</protein>
<accession>A0A6G1I2H2</accession>
<dbReference type="OrthoDB" id="550424at2759"/>
<dbReference type="GO" id="GO:0008270">
    <property type="term" value="F:zinc ion binding"/>
    <property type="evidence" value="ECO:0007669"/>
    <property type="project" value="UniProtKB-KW"/>
</dbReference>
<dbReference type="PRINTS" id="PR00625">
    <property type="entry name" value="JDOMAIN"/>
</dbReference>
<dbReference type="SMART" id="SM00271">
    <property type="entry name" value="DnaJ"/>
    <property type="match status" value="1"/>
</dbReference>
<dbReference type="InterPro" id="IPR036869">
    <property type="entry name" value="J_dom_sf"/>
</dbReference>
<dbReference type="CDD" id="cd06257">
    <property type="entry name" value="DnaJ"/>
    <property type="match status" value="1"/>
</dbReference>
<evidence type="ECO:0000256" key="4">
    <source>
        <dbReference type="ARBA" id="ARBA00022833"/>
    </source>
</evidence>
<gene>
    <name evidence="11" type="ORF">EJ06DRAFT_506951</name>
</gene>
<keyword evidence="1 6" id="KW-0479">Metal-binding</keyword>
<dbReference type="Gene3D" id="2.60.260.20">
    <property type="entry name" value="Urease metallochaperone UreE, N-terminal domain"/>
    <property type="match status" value="2"/>
</dbReference>
<dbReference type="SUPFAM" id="SSF57938">
    <property type="entry name" value="DnaJ/Hsp40 cysteine-rich domain"/>
    <property type="match status" value="1"/>
</dbReference>
<dbReference type="FunFam" id="2.10.230.10:FF:000001">
    <property type="entry name" value="DnaJ subfamily A member 2"/>
    <property type="match status" value="1"/>
</dbReference>
<dbReference type="Proteomes" id="UP000799640">
    <property type="component" value="Unassembled WGS sequence"/>
</dbReference>
<evidence type="ECO:0000313" key="12">
    <source>
        <dbReference type="Proteomes" id="UP000799640"/>
    </source>
</evidence>
<dbReference type="CDD" id="cd10747">
    <property type="entry name" value="DnaJ_C"/>
    <property type="match status" value="1"/>
</dbReference>
<dbReference type="PROSITE" id="PS50076">
    <property type="entry name" value="DNAJ_2"/>
    <property type="match status" value="1"/>
</dbReference>
<dbReference type="EMBL" id="ML996691">
    <property type="protein sequence ID" value="KAF2402269.1"/>
    <property type="molecule type" value="Genomic_DNA"/>
</dbReference>
<dbReference type="InterPro" id="IPR018253">
    <property type="entry name" value="DnaJ_domain_CS"/>
</dbReference>
<dbReference type="InterPro" id="IPR008971">
    <property type="entry name" value="HSP40/DnaJ_pept-bd"/>
</dbReference>
<dbReference type="InterPro" id="IPR002939">
    <property type="entry name" value="DnaJ_C"/>
</dbReference>
<evidence type="ECO:0000259" key="9">
    <source>
        <dbReference type="PROSITE" id="PS50076"/>
    </source>
</evidence>
<dbReference type="InterPro" id="IPR001623">
    <property type="entry name" value="DnaJ_domain"/>
</dbReference>
<dbReference type="Pfam" id="PF00226">
    <property type="entry name" value="DnaJ"/>
    <property type="match status" value="1"/>
</dbReference>
<dbReference type="AlphaFoldDB" id="A0A6G1I2H2"/>
<feature type="region of interest" description="Disordered" evidence="7">
    <location>
        <begin position="403"/>
        <end position="422"/>
    </location>
</feature>
<dbReference type="Gene3D" id="2.10.230.10">
    <property type="entry name" value="Heat shock protein DnaJ, cysteine-rich domain"/>
    <property type="match status" value="1"/>
</dbReference>
<keyword evidence="4 6" id="KW-0862">Zinc</keyword>
<dbReference type="CDD" id="cd10719">
    <property type="entry name" value="DnaJ_zf"/>
    <property type="match status" value="1"/>
</dbReference>
<feature type="domain" description="J" evidence="9">
    <location>
        <begin position="24"/>
        <end position="89"/>
    </location>
</feature>
<evidence type="ECO:0000256" key="3">
    <source>
        <dbReference type="ARBA" id="ARBA00022771"/>
    </source>
</evidence>
<dbReference type="GO" id="GO:0051082">
    <property type="term" value="F:unfolded protein binding"/>
    <property type="evidence" value="ECO:0007669"/>
    <property type="project" value="InterPro"/>
</dbReference>
<sequence>MIPPIMRTFLLLLLCAFLVLCAEDYYQLLGLKKGATEKDIKKAYRKLSKQFHPDKNPGDESAHHKFVAIAEAYDALSDAESRRIYDQYGHEGLKQHKQGGGRGGGGHDPFDIFSRFFGGSGHFGHHDDVRRGPNKQAAIALPLRDFYTGAEKEFTIDKQVVCAECTGSGSADGVVEQCHTCGGSGVRIMKQMLAPGFVQQVQTTCNACGGKGKTIKHACPVCHGQRVVTEKEAFTLHVQPGMPRGVRVTYNNEADESPDWEAGDLIIEVHEAEPQLAGEGAEALARTDGTFFRRRGENLFWREVLGLREAWMGGWSRNVTHLDGHVVRLGRERGQVVQPGLVEVVPNEGMPIWTEEGGNGDEKRYGALMVEYVVVLPDQMEKGMEKDFWALWEKWRAKKGVVDLGKDSGRPEAPVEGVRDEL</sequence>
<dbReference type="Pfam" id="PF01556">
    <property type="entry name" value="DnaJ_C"/>
    <property type="match status" value="1"/>
</dbReference>
<keyword evidence="8" id="KW-0732">Signal</keyword>
<keyword evidence="5" id="KW-0143">Chaperone</keyword>
<dbReference type="InterPro" id="IPR001305">
    <property type="entry name" value="HSP_DnaJ_Cys-rich_dom"/>
</dbReference>
<dbReference type="Gene3D" id="1.10.287.110">
    <property type="entry name" value="DnaJ domain"/>
    <property type="match status" value="1"/>
</dbReference>
<evidence type="ECO:0000256" key="2">
    <source>
        <dbReference type="ARBA" id="ARBA00022737"/>
    </source>
</evidence>
<dbReference type="InterPro" id="IPR036410">
    <property type="entry name" value="HSP_DnaJ_Cys-rich_dom_sf"/>
</dbReference>
<evidence type="ECO:0000313" key="11">
    <source>
        <dbReference type="EMBL" id="KAF2402269.1"/>
    </source>
</evidence>
<evidence type="ECO:0000256" key="1">
    <source>
        <dbReference type="ARBA" id="ARBA00022723"/>
    </source>
</evidence>
<reference evidence="11" key="1">
    <citation type="journal article" date="2020" name="Stud. Mycol.">
        <title>101 Dothideomycetes genomes: a test case for predicting lifestyles and emergence of pathogens.</title>
        <authorList>
            <person name="Haridas S."/>
            <person name="Albert R."/>
            <person name="Binder M."/>
            <person name="Bloem J."/>
            <person name="Labutti K."/>
            <person name="Salamov A."/>
            <person name="Andreopoulos B."/>
            <person name="Baker S."/>
            <person name="Barry K."/>
            <person name="Bills G."/>
            <person name="Bluhm B."/>
            <person name="Cannon C."/>
            <person name="Castanera R."/>
            <person name="Culley D."/>
            <person name="Daum C."/>
            <person name="Ezra D."/>
            <person name="Gonzalez J."/>
            <person name="Henrissat B."/>
            <person name="Kuo A."/>
            <person name="Liang C."/>
            <person name="Lipzen A."/>
            <person name="Lutzoni F."/>
            <person name="Magnuson J."/>
            <person name="Mondo S."/>
            <person name="Nolan M."/>
            <person name="Ohm R."/>
            <person name="Pangilinan J."/>
            <person name="Park H.-J."/>
            <person name="Ramirez L."/>
            <person name="Alfaro M."/>
            <person name="Sun H."/>
            <person name="Tritt A."/>
            <person name="Yoshinaga Y."/>
            <person name="Zwiers L.-H."/>
            <person name="Turgeon B."/>
            <person name="Goodwin S."/>
            <person name="Spatafora J."/>
            <person name="Crous P."/>
            <person name="Grigoriev I."/>
        </authorList>
    </citation>
    <scope>NUCLEOTIDE SEQUENCE</scope>
    <source>
        <strain evidence="11">CBS 262.69</strain>
    </source>
</reference>
<name>A0A6G1I2H2_9PEZI</name>
<dbReference type="SUPFAM" id="SSF49493">
    <property type="entry name" value="HSP40/DnaJ peptide-binding domain"/>
    <property type="match status" value="2"/>
</dbReference>